<dbReference type="InterPro" id="IPR025701">
    <property type="entry name" value="UBQ-conjugat_E2_E"/>
</dbReference>
<name>A0ABU5I894_9BURK</name>
<dbReference type="Pfam" id="PF14462">
    <property type="entry name" value="Prok-E2_E"/>
    <property type="match status" value="1"/>
</dbReference>
<dbReference type="Proteomes" id="UP001293718">
    <property type="component" value="Unassembled WGS sequence"/>
</dbReference>
<evidence type="ECO:0000313" key="2">
    <source>
        <dbReference type="EMBL" id="MDZ5455312.1"/>
    </source>
</evidence>
<gene>
    <name evidence="2" type="ORF">SM757_01870</name>
</gene>
<evidence type="ECO:0000313" key="3">
    <source>
        <dbReference type="Proteomes" id="UP001293718"/>
    </source>
</evidence>
<feature type="domain" description="Multi-ubiquitin" evidence="1">
    <location>
        <begin position="100"/>
        <end position="164"/>
    </location>
</feature>
<geneLocation type="plasmid" evidence="2">
    <name>unnamed</name>
</geneLocation>
<evidence type="ECO:0000259" key="1">
    <source>
        <dbReference type="Pfam" id="PF14452"/>
    </source>
</evidence>
<dbReference type="Pfam" id="PF14452">
    <property type="entry name" value="Multi_ubiq"/>
    <property type="match status" value="2"/>
</dbReference>
<keyword evidence="3" id="KW-1185">Reference proteome</keyword>
<keyword evidence="2" id="KW-0614">Plasmid</keyword>
<organism evidence="2 3">
    <name type="scientific">Azohydromonas lata</name>
    <dbReference type="NCBI Taxonomy" id="45677"/>
    <lineage>
        <taxon>Bacteria</taxon>
        <taxon>Pseudomonadati</taxon>
        <taxon>Pseudomonadota</taxon>
        <taxon>Betaproteobacteria</taxon>
        <taxon>Burkholderiales</taxon>
        <taxon>Sphaerotilaceae</taxon>
        <taxon>Azohydromonas</taxon>
    </lineage>
</organism>
<proteinExistence type="predicted"/>
<feature type="domain" description="Multi-ubiquitin" evidence="1">
    <location>
        <begin position="43"/>
        <end position="91"/>
    </location>
</feature>
<accession>A0ABU5I894</accession>
<dbReference type="InterPro" id="IPR027802">
    <property type="entry name" value="Multi-ubiquitin_dom"/>
</dbReference>
<protein>
    <submittedName>
        <fullName evidence="2">Multiubiquitin domain-containing protein</fullName>
    </submittedName>
</protein>
<reference evidence="2 3" key="1">
    <citation type="submission" date="2023-11" db="EMBL/GenBank/DDBJ databases">
        <title>Draft genome of Azohydromonas lata strain H1 (DSM1123), a polyhydroxyalkanoate producer.</title>
        <authorList>
            <person name="Traversa D."/>
            <person name="D'Addabbo P."/>
            <person name="Pazzani C."/>
            <person name="Manzari C."/>
            <person name="Chiara M."/>
            <person name="Scrascia M."/>
        </authorList>
    </citation>
    <scope>NUCLEOTIDE SEQUENCE [LARGE SCALE GENOMIC DNA]</scope>
    <source>
        <strain evidence="2 3">H1</strain>
        <plasmid evidence="2">unnamed</plasmid>
    </source>
</reference>
<comment type="caution">
    <text evidence="2">The sequence shown here is derived from an EMBL/GenBank/DDBJ whole genome shotgun (WGS) entry which is preliminary data.</text>
</comment>
<dbReference type="RefSeq" id="WP_322464007.1">
    <property type="nucleotide sequence ID" value="NZ_JAXOJX010000001.1"/>
</dbReference>
<dbReference type="EMBL" id="JAXOJX010000001">
    <property type="protein sequence ID" value="MDZ5455312.1"/>
    <property type="molecule type" value="Genomic_DNA"/>
</dbReference>
<sequence length="380" mass="42011">MNAHQASSSLNQPASQEAAGQLHHEAGVIASEQCILQLVLLHVPNPTGADILKSAGRPANAEQLVLQVLHKGGLESINLDEHADLAAGNKFVLADGDLTYRFTVNGKQYEWPYRLISGAMLAELANVPADLDIELHQGDKVVPVGVATLINLSDAGVEKFISIPKKHTWKLMLQGVVREYDTPLVKVADAMQQAGFDPKKAWHIYLIVQGQPKQEIGVDSIVDLRTQGIEKIRLMQRNVDNGDGQQYATRRMFQLLPQDVEYLDGLVLRWETVMEGGRRWLLIHDFLLPTGFAQQKVLLGLDVPQDYPASQIDMFYFFPFVTMAGGQEIPSTQIRATVDGITLQGWSRHRNAASVWDPNSDSIRTHMAVVEGSLAKELGE</sequence>